<dbReference type="EMBL" id="JQAX01000001">
    <property type="protein sequence ID" value="KRN33204.1"/>
    <property type="molecule type" value="Genomic_DNA"/>
</dbReference>
<dbReference type="RefSeq" id="WP_022791295.1">
    <property type="nucleotide sequence ID" value="NZ_ATUU01000001.1"/>
</dbReference>
<dbReference type="InParanoid" id="A0A0R2G963"/>
<evidence type="ECO:0000313" key="2">
    <source>
        <dbReference type="Proteomes" id="UP000051296"/>
    </source>
</evidence>
<evidence type="ECO:0000313" key="1">
    <source>
        <dbReference type="EMBL" id="KRN33204.1"/>
    </source>
</evidence>
<name>A0A0R2G963_9LACO</name>
<organism evidence="1 2">
    <name type="scientific">Weissella halotolerans DSM 20190</name>
    <dbReference type="NCBI Taxonomy" id="1123500"/>
    <lineage>
        <taxon>Bacteria</taxon>
        <taxon>Bacillati</taxon>
        <taxon>Bacillota</taxon>
        <taxon>Bacilli</taxon>
        <taxon>Lactobacillales</taxon>
        <taxon>Lactobacillaceae</taxon>
        <taxon>Weissella</taxon>
    </lineage>
</organism>
<comment type="caution">
    <text evidence="1">The sequence shown here is derived from an EMBL/GenBank/DDBJ whole genome shotgun (WGS) entry which is preliminary data.</text>
</comment>
<sequence length="99" mass="11665">MTSNSIHNESYQQLLNELTKDKQVIGEKMVTHEPGVKVRDASGEEQVYVNWDVIRRADETYWSVLDGDRKTLYNISDYSVYDQDDSNQWLTVAEWFKKD</sequence>
<protein>
    <submittedName>
        <fullName evidence="1">Uncharacterized protein</fullName>
    </submittedName>
</protein>
<gene>
    <name evidence="1" type="ORF">IV68_GL000002</name>
</gene>
<dbReference type="Proteomes" id="UP000051296">
    <property type="component" value="Unassembled WGS sequence"/>
</dbReference>
<proteinExistence type="predicted"/>
<dbReference type="PATRIC" id="fig|1123500.6.peg.1"/>
<dbReference type="AlphaFoldDB" id="A0A0R2G963"/>
<accession>A0A0R2G963</accession>
<reference evidence="1 2" key="1">
    <citation type="journal article" date="2015" name="Genome Announc.">
        <title>Expanding the biotechnology potential of lactobacilli through comparative genomics of 213 strains and associated genera.</title>
        <authorList>
            <person name="Sun Z."/>
            <person name="Harris H.M."/>
            <person name="McCann A."/>
            <person name="Guo C."/>
            <person name="Argimon S."/>
            <person name="Zhang W."/>
            <person name="Yang X."/>
            <person name="Jeffery I.B."/>
            <person name="Cooney J.C."/>
            <person name="Kagawa T.F."/>
            <person name="Liu W."/>
            <person name="Song Y."/>
            <person name="Salvetti E."/>
            <person name="Wrobel A."/>
            <person name="Rasinkangas P."/>
            <person name="Parkhill J."/>
            <person name="Rea M.C."/>
            <person name="O'Sullivan O."/>
            <person name="Ritari J."/>
            <person name="Douillard F.P."/>
            <person name="Paul Ross R."/>
            <person name="Yang R."/>
            <person name="Briner A.E."/>
            <person name="Felis G.E."/>
            <person name="de Vos W.M."/>
            <person name="Barrangou R."/>
            <person name="Klaenhammer T.R."/>
            <person name="Caufield P.W."/>
            <person name="Cui Y."/>
            <person name="Zhang H."/>
            <person name="O'Toole P.W."/>
        </authorList>
    </citation>
    <scope>NUCLEOTIDE SEQUENCE [LARGE SCALE GENOMIC DNA]</scope>
    <source>
        <strain evidence="1 2">DSM 20190</strain>
    </source>
</reference>
<dbReference type="OrthoDB" id="2149744at2"/>
<keyword evidence="2" id="KW-1185">Reference proteome</keyword>